<name>A0A2A5AKR1_9GAMM</name>
<sequence>MNLVQAKLLSLIILFFVAPVILAQDTSPPEASGQQGRLPYEVVVTPNVTISRLRKLLVQIEDDFFDKFNELNIDDDYDVRCYKFLPTGTHIKTRVCEPEFFMDARGNNASEFLFDLSGYTFFATTLLSRKDIRHDTMEDFEILQKKVEEFYRTDINLHSIGEAMAKVKLRLDNFSKDKD</sequence>
<comment type="caution">
    <text evidence="2">The sequence shown here is derived from an EMBL/GenBank/DDBJ whole genome shotgun (WGS) entry which is preliminary data.</text>
</comment>
<accession>A0A2A5AKR1</accession>
<dbReference type="EMBL" id="NVVJ01000087">
    <property type="protein sequence ID" value="PCJ19680.1"/>
    <property type="molecule type" value="Genomic_DNA"/>
</dbReference>
<dbReference type="AlphaFoldDB" id="A0A2A5AKR1"/>
<evidence type="ECO:0000256" key="1">
    <source>
        <dbReference type="SAM" id="SignalP"/>
    </source>
</evidence>
<protein>
    <submittedName>
        <fullName evidence="2">Uncharacterized protein</fullName>
    </submittedName>
</protein>
<proteinExistence type="predicted"/>
<reference evidence="3" key="1">
    <citation type="submission" date="2017-08" db="EMBL/GenBank/DDBJ databases">
        <title>A dynamic microbial community with high functional redundancy inhabits the cold, oxic subseafloor aquifer.</title>
        <authorList>
            <person name="Tully B.J."/>
            <person name="Wheat C.G."/>
            <person name="Glazer B.T."/>
            <person name="Huber J.A."/>
        </authorList>
    </citation>
    <scope>NUCLEOTIDE SEQUENCE [LARGE SCALE GENOMIC DNA]</scope>
</reference>
<organism evidence="2 3">
    <name type="scientific">SAR86 cluster bacterium</name>
    <dbReference type="NCBI Taxonomy" id="2030880"/>
    <lineage>
        <taxon>Bacteria</taxon>
        <taxon>Pseudomonadati</taxon>
        <taxon>Pseudomonadota</taxon>
        <taxon>Gammaproteobacteria</taxon>
        <taxon>SAR86 cluster</taxon>
    </lineage>
</organism>
<evidence type="ECO:0000313" key="3">
    <source>
        <dbReference type="Proteomes" id="UP000218327"/>
    </source>
</evidence>
<keyword evidence="1" id="KW-0732">Signal</keyword>
<gene>
    <name evidence="2" type="ORF">COA96_16160</name>
</gene>
<dbReference type="Proteomes" id="UP000218327">
    <property type="component" value="Unassembled WGS sequence"/>
</dbReference>
<feature type="chain" id="PRO_5013014879" evidence="1">
    <location>
        <begin position="24"/>
        <end position="179"/>
    </location>
</feature>
<evidence type="ECO:0000313" key="2">
    <source>
        <dbReference type="EMBL" id="PCJ19680.1"/>
    </source>
</evidence>
<feature type="signal peptide" evidence="1">
    <location>
        <begin position="1"/>
        <end position="23"/>
    </location>
</feature>